<proteinExistence type="predicted"/>
<gene>
    <name evidence="2" type="ORF">CUNI_LOCUS5372</name>
</gene>
<dbReference type="EMBL" id="CAJHNH020000779">
    <property type="protein sequence ID" value="CAG5119814.1"/>
    <property type="molecule type" value="Genomic_DNA"/>
</dbReference>
<name>A0A8S3YRT6_9EUPU</name>
<keyword evidence="1" id="KW-0472">Membrane</keyword>
<accession>A0A8S3YRT6</accession>
<evidence type="ECO:0000313" key="3">
    <source>
        <dbReference type="Proteomes" id="UP000678393"/>
    </source>
</evidence>
<comment type="caution">
    <text evidence="2">The sequence shown here is derived from an EMBL/GenBank/DDBJ whole genome shotgun (WGS) entry which is preliminary data.</text>
</comment>
<evidence type="ECO:0000313" key="2">
    <source>
        <dbReference type="EMBL" id="CAG5119814.1"/>
    </source>
</evidence>
<dbReference type="OrthoDB" id="6144995at2759"/>
<reference evidence="2" key="1">
    <citation type="submission" date="2021-04" db="EMBL/GenBank/DDBJ databases">
        <authorList>
            <consortium name="Molecular Ecology Group"/>
        </authorList>
    </citation>
    <scope>NUCLEOTIDE SEQUENCE</scope>
</reference>
<sequence length="102" mass="11365">MSSTASRMDKDDHPRVYIAVNTILWLCMLVFVAIPFGLVSALLLVVVRPISIIYPDNEVIETSDFLELCQFMPEICIAHILAGNDFVQCIESRTILNPGTPV</sequence>
<protein>
    <submittedName>
        <fullName evidence="2">Uncharacterized protein</fullName>
    </submittedName>
</protein>
<feature type="transmembrane region" description="Helical" evidence="1">
    <location>
        <begin position="23"/>
        <end position="47"/>
    </location>
</feature>
<evidence type="ECO:0000256" key="1">
    <source>
        <dbReference type="SAM" id="Phobius"/>
    </source>
</evidence>
<dbReference type="AlphaFoldDB" id="A0A8S3YRT6"/>
<keyword evidence="1" id="KW-0812">Transmembrane</keyword>
<keyword evidence="1" id="KW-1133">Transmembrane helix</keyword>
<keyword evidence="3" id="KW-1185">Reference proteome</keyword>
<organism evidence="2 3">
    <name type="scientific">Candidula unifasciata</name>
    <dbReference type="NCBI Taxonomy" id="100452"/>
    <lineage>
        <taxon>Eukaryota</taxon>
        <taxon>Metazoa</taxon>
        <taxon>Spiralia</taxon>
        <taxon>Lophotrochozoa</taxon>
        <taxon>Mollusca</taxon>
        <taxon>Gastropoda</taxon>
        <taxon>Heterobranchia</taxon>
        <taxon>Euthyneura</taxon>
        <taxon>Panpulmonata</taxon>
        <taxon>Eupulmonata</taxon>
        <taxon>Stylommatophora</taxon>
        <taxon>Helicina</taxon>
        <taxon>Helicoidea</taxon>
        <taxon>Geomitridae</taxon>
        <taxon>Candidula</taxon>
    </lineage>
</organism>
<dbReference type="Proteomes" id="UP000678393">
    <property type="component" value="Unassembled WGS sequence"/>
</dbReference>